<dbReference type="AlphaFoldDB" id="A0A0F9V817"/>
<dbReference type="EMBL" id="LAZR01000420">
    <property type="protein sequence ID" value="KKN69691.1"/>
    <property type="molecule type" value="Genomic_DNA"/>
</dbReference>
<protein>
    <submittedName>
        <fullName evidence="1">Uncharacterized protein</fullName>
    </submittedName>
</protein>
<sequence length="118" mass="12919">MICPKTTFDCISCETKCLLVEREIHADPFRRGKEMRTCNAEQETLGLAAPIFKCAKCGADTQLAAADPAETVCPDCCEDHEYGRNTDAGWPTCVHCNHFAPNDYHDESGLDCGTGEVC</sequence>
<organism evidence="1">
    <name type="scientific">marine sediment metagenome</name>
    <dbReference type="NCBI Taxonomy" id="412755"/>
    <lineage>
        <taxon>unclassified sequences</taxon>
        <taxon>metagenomes</taxon>
        <taxon>ecological metagenomes</taxon>
    </lineage>
</organism>
<comment type="caution">
    <text evidence="1">The sequence shown here is derived from an EMBL/GenBank/DDBJ whole genome shotgun (WGS) entry which is preliminary data.</text>
</comment>
<accession>A0A0F9V817</accession>
<name>A0A0F9V817_9ZZZZ</name>
<evidence type="ECO:0000313" key="1">
    <source>
        <dbReference type="EMBL" id="KKN69691.1"/>
    </source>
</evidence>
<reference evidence="1" key="1">
    <citation type="journal article" date="2015" name="Nature">
        <title>Complex archaea that bridge the gap between prokaryotes and eukaryotes.</title>
        <authorList>
            <person name="Spang A."/>
            <person name="Saw J.H."/>
            <person name="Jorgensen S.L."/>
            <person name="Zaremba-Niedzwiedzka K."/>
            <person name="Martijn J."/>
            <person name="Lind A.E."/>
            <person name="van Eijk R."/>
            <person name="Schleper C."/>
            <person name="Guy L."/>
            <person name="Ettema T.J."/>
        </authorList>
    </citation>
    <scope>NUCLEOTIDE SEQUENCE</scope>
</reference>
<gene>
    <name evidence="1" type="ORF">LCGC14_0437910</name>
</gene>
<proteinExistence type="predicted"/>